<organism evidence="6 7">
    <name type="scientific">[Candida] subhashii</name>
    <dbReference type="NCBI Taxonomy" id="561895"/>
    <lineage>
        <taxon>Eukaryota</taxon>
        <taxon>Fungi</taxon>
        <taxon>Dikarya</taxon>
        <taxon>Ascomycota</taxon>
        <taxon>Saccharomycotina</taxon>
        <taxon>Pichiomycetes</taxon>
        <taxon>Debaryomycetaceae</taxon>
        <taxon>Spathaspora</taxon>
    </lineage>
</organism>
<evidence type="ECO:0000313" key="7">
    <source>
        <dbReference type="Proteomes" id="UP000694255"/>
    </source>
</evidence>
<dbReference type="HAMAP" id="MF_01615">
    <property type="entry name" value="PdxT"/>
    <property type="match status" value="1"/>
</dbReference>
<evidence type="ECO:0000256" key="3">
    <source>
        <dbReference type="ARBA" id="ARBA00022962"/>
    </source>
</evidence>
<dbReference type="GO" id="GO:0042823">
    <property type="term" value="P:pyridoxal phosphate biosynthetic process"/>
    <property type="evidence" value="ECO:0007669"/>
    <property type="project" value="InterPro"/>
</dbReference>
<dbReference type="GO" id="GO:0008614">
    <property type="term" value="P:pyridoxine metabolic process"/>
    <property type="evidence" value="ECO:0007669"/>
    <property type="project" value="TreeGrafter"/>
</dbReference>
<gene>
    <name evidence="6" type="ORF">J8A68_004340</name>
</gene>
<dbReference type="Pfam" id="PF01174">
    <property type="entry name" value="SNO"/>
    <property type="match status" value="2"/>
</dbReference>
<dbReference type="RefSeq" id="XP_049262311.1">
    <property type="nucleotide sequence ID" value="XM_049408288.1"/>
</dbReference>
<dbReference type="AlphaFoldDB" id="A0A8J5QKF6"/>
<keyword evidence="4" id="KW-0456">Lyase</keyword>
<evidence type="ECO:0000256" key="4">
    <source>
        <dbReference type="ARBA" id="ARBA00023239"/>
    </source>
</evidence>
<dbReference type="EMBL" id="JAGSYN010000184">
    <property type="protein sequence ID" value="KAG7662078.1"/>
    <property type="molecule type" value="Genomic_DNA"/>
</dbReference>
<keyword evidence="3" id="KW-0315">Glutamine amidotransferase</keyword>
<dbReference type="GO" id="GO:0016829">
    <property type="term" value="F:lyase activity"/>
    <property type="evidence" value="ECO:0007669"/>
    <property type="project" value="UniProtKB-KW"/>
</dbReference>
<evidence type="ECO:0000313" key="6">
    <source>
        <dbReference type="EMBL" id="KAG7662078.1"/>
    </source>
</evidence>
<dbReference type="InterPro" id="IPR002161">
    <property type="entry name" value="PdxT/SNO"/>
</dbReference>
<dbReference type="EC" id="3.5.1.2" evidence="1"/>
<keyword evidence="2" id="KW-0378">Hydrolase</keyword>
<dbReference type="PANTHER" id="PTHR31559">
    <property type="entry name" value="PYRIDOXAL 5'-PHOSPHATE SYNTHASE SUBUNIT SNO"/>
    <property type="match status" value="1"/>
</dbReference>
<comment type="catalytic activity">
    <reaction evidence="5">
        <text>L-glutamine + H2O = L-glutamate + NH4(+)</text>
        <dbReference type="Rhea" id="RHEA:15889"/>
        <dbReference type="ChEBI" id="CHEBI:15377"/>
        <dbReference type="ChEBI" id="CHEBI:28938"/>
        <dbReference type="ChEBI" id="CHEBI:29985"/>
        <dbReference type="ChEBI" id="CHEBI:58359"/>
        <dbReference type="EC" id="3.5.1.2"/>
    </reaction>
</comment>
<dbReference type="NCBIfam" id="TIGR03800">
    <property type="entry name" value="PLP_synth_Pdx2"/>
    <property type="match status" value="1"/>
</dbReference>
<accession>A0A8J5QKF6</accession>
<protein>
    <recommendedName>
        <fullName evidence="1">glutaminase</fullName>
        <ecNumber evidence="1">3.5.1.2</ecNumber>
    </recommendedName>
</protein>
<evidence type="ECO:0000256" key="5">
    <source>
        <dbReference type="ARBA" id="ARBA00049534"/>
    </source>
</evidence>
<comment type="caution">
    <text evidence="6">The sequence shown here is derived from an EMBL/GenBank/DDBJ whole genome shotgun (WGS) entry which is preliminary data.</text>
</comment>
<dbReference type="PROSITE" id="PS51130">
    <property type="entry name" value="PDXT_SNO_2"/>
    <property type="match status" value="1"/>
</dbReference>
<proteinExistence type="inferred from homology"/>
<dbReference type="GO" id="GO:0005829">
    <property type="term" value="C:cytosol"/>
    <property type="evidence" value="ECO:0007669"/>
    <property type="project" value="TreeGrafter"/>
</dbReference>
<dbReference type="PIRSF" id="PIRSF005639">
    <property type="entry name" value="Glut_amidoT_SNO"/>
    <property type="match status" value="1"/>
</dbReference>
<name>A0A8J5QKF6_9ASCO</name>
<keyword evidence="7" id="KW-1185">Reference proteome</keyword>
<reference evidence="6 7" key="1">
    <citation type="journal article" date="2021" name="DNA Res.">
        <title>Genome analysis of Candida subhashii reveals its hybrid nature and dual mitochondrial genome conformations.</title>
        <authorList>
            <person name="Mixao V."/>
            <person name="Hegedusova E."/>
            <person name="Saus E."/>
            <person name="Pryszcz L.P."/>
            <person name="Cillingova A."/>
            <person name="Nosek J."/>
            <person name="Gabaldon T."/>
        </authorList>
    </citation>
    <scope>NUCLEOTIDE SEQUENCE [LARGE SCALE GENOMIC DNA]</scope>
    <source>
        <strain evidence="6 7">CBS 10753</strain>
    </source>
</reference>
<dbReference type="GO" id="GO:1903600">
    <property type="term" value="C:glutaminase complex"/>
    <property type="evidence" value="ECO:0007669"/>
    <property type="project" value="TreeGrafter"/>
</dbReference>
<dbReference type="OrthoDB" id="2039at2759"/>
<dbReference type="CDD" id="cd01749">
    <property type="entry name" value="GATase1_PB"/>
    <property type="match status" value="1"/>
</dbReference>
<dbReference type="Proteomes" id="UP000694255">
    <property type="component" value="Unassembled WGS sequence"/>
</dbReference>
<evidence type="ECO:0000256" key="2">
    <source>
        <dbReference type="ARBA" id="ARBA00022801"/>
    </source>
</evidence>
<dbReference type="PROSITE" id="PS01236">
    <property type="entry name" value="PDXT_SNO_1"/>
    <property type="match status" value="1"/>
</dbReference>
<evidence type="ECO:0000256" key="1">
    <source>
        <dbReference type="ARBA" id="ARBA00012918"/>
    </source>
</evidence>
<sequence length="255" mass="28911">MTTSKTIILGVLALQGAFQEHIEYFNKILETNQDEYNEYNIEITEIRTKDDLERCDSLVIPGGESTTMSWIAIRTHLLEPLYDFVSSGKPLWGTCAGLIFLAKELKNGKMHQKILGALNIQVTRNAFGRQLDSFSTHLDFSSFIPNCTDFQTVFIRAPVVTKILSVSDSDTSKQEEAKRSLSPPEIIRSLNTYNNTAPVEVLYSLKNVDHHNHDLIVAVRQGNVLGTSFHPELADDYRFHKWFLDEFVLKNVATT</sequence>
<dbReference type="GO" id="GO:0004359">
    <property type="term" value="F:glutaminase activity"/>
    <property type="evidence" value="ECO:0007669"/>
    <property type="project" value="UniProtKB-EC"/>
</dbReference>
<dbReference type="PROSITE" id="PS51273">
    <property type="entry name" value="GATASE_TYPE_1"/>
    <property type="match status" value="1"/>
</dbReference>
<dbReference type="GeneID" id="73471140"/>
<dbReference type="PANTHER" id="PTHR31559:SF0">
    <property type="entry name" value="PYRIDOXAL 5'-PHOSPHATE SYNTHASE SUBUNIT SNO1-RELATED"/>
    <property type="match status" value="1"/>
</dbReference>
<dbReference type="InterPro" id="IPR021196">
    <property type="entry name" value="PdxT/SNO_CS"/>
</dbReference>